<dbReference type="PANTHER" id="PTHR33164:SF43">
    <property type="entry name" value="HTH-TYPE TRANSCRIPTIONAL REPRESSOR YETL"/>
    <property type="match status" value="1"/>
</dbReference>
<dbReference type="PROSITE" id="PS50995">
    <property type="entry name" value="HTH_MARR_2"/>
    <property type="match status" value="1"/>
</dbReference>
<keyword evidence="3" id="KW-0804">Transcription</keyword>
<evidence type="ECO:0000259" key="4">
    <source>
        <dbReference type="PROSITE" id="PS50995"/>
    </source>
</evidence>
<dbReference type="Pfam" id="PF12802">
    <property type="entry name" value="MarR_2"/>
    <property type="match status" value="1"/>
</dbReference>
<evidence type="ECO:0000256" key="1">
    <source>
        <dbReference type="ARBA" id="ARBA00023015"/>
    </source>
</evidence>
<dbReference type="EMBL" id="FNWJ01000002">
    <property type="protein sequence ID" value="SEH15589.1"/>
    <property type="molecule type" value="Genomic_DNA"/>
</dbReference>
<dbReference type="InterPro" id="IPR036390">
    <property type="entry name" value="WH_DNA-bd_sf"/>
</dbReference>
<dbReference type="InterPro" id="IPR000835">
    <property type="entry name" value="HTH_MarR-typ"/>
</dbReference>
<dbReference type="SMART" id="SM00347">
    <property type="entry name" value="HTH_MARR"/>
    <property type="match status" value="1"/>
</dbReference>
<evidence type="ECO:0000313" key="6">
    <source>
        <dbReference type="Proteomes" id="UP000222056"/>
    </source>
</evidence>
<dbReference type="OrthoDB" id="3177763at2"/>
<reference evidence="6" key="1">
    <citation type="submission" date="2016-10" db="EMBL/GenBank/DDBJ databases">
        <authorList>
            <person name="Varghese N."/>
            <person name="Submissions S."/>
        </authorList>
    </citation>
    <scope>NUCLEOTIDE SEQUENCE [LARGE SCALE GENOMIC DNA]</scope>
    <source>
        <strain evidence="6">ATCC 35263</strain>
    </source>
</reference>
<dbReference type="InterPro" id="IPR036388">
    <property type="entry name" value="WH-like_DNA-bd_sf"/>
</dbReference>
<dbReference type="GO" id="GO:0006950">
    <property type="term" value="P:response to stress"/>
    <property type="evidence" value="ECO:0007669"/>
    <property type="project" value="TreeGrafter"/>
</dbReference>
<gene>
    <name evidence="5" type="ORF">SAMN02745716_2001</name>
</gene>
<dbReference type="InterPro" id="IPR039422">
    <property type="entry name" value="MarR/SlyA-like"/>
</dbReference>
<evidence type="ECO:0000313" key="5">
    <source>
        <dbReference type="EMBL" id="SEH15589.1"/>
    </source>
</evidence>
<dbReference type="PANTHER" id="PTHR33164">
    <property type="entry name" value="TRANSCRIPTIONAL REGULATOR, MARR FAMILY"/>
    <property type="match status" value="1"/>
</dbReference>
<name>A0A1H6FXQ0_THEAL</name>
<evidence type="ECO:0000256" key="3">
    <source>
        <dbReference type="ARBA" id="ARBA00023163"/>
    </source>
</evidence>
<dbReference type="SUPFAM" id="SSF46785">
    <property type="entry name" value="Winged helix' DNA-binding domain"/>
    <property type="match status" value="1"/>
</dbReference>
<dbReference type="PROSITE" id="PS01117">
    <property type="entry name" value="HTH_MARR_1"/>
    <property type="match status" value="1"/>
</dbReference>
<dbReference type="Gene3D" id="1.10.10.10">
    <property type="entry name" value="Winged helix-like DNA-binding domain superfamily/Winged helix DNA-binding domain"/>
    <property type="match status" value="1"/>
</dbReference>
<dbReference type="STRING" id="29539.SAMN02745716_2001"/>
<dbReference type="PRINTS" id="PR00598">
    <property type="entry name" value="HTHMARR"/>
</dbReference>
<keyword evidence="2 5" id="KW-0238">DNA-binding</keyword>
<proteinExistence type="predicted"/>
<sequence length="177" mass="19199">MLACVQANASTTGARLPDQGCSRSATATATLSEEALLARGLGRLLTRLLQEGQSQLLAYADRLELSLTQIKCLGVLAASTTEPSLKEVSERLGLSLAATSRAADGLVRRGLVEREEDPGDRRARRLRLSSAGARAWQEFCGLRQASLERYVRELRPPEREALREALVALGLIGKEEE</sequence>
<accession>A0A1H6FXQ0</accession>
<feature type="domain" description="HTH marR-type" evidence="4">
    <location>
        <begin position="34"/>
        <end position="171"/>
    </location>
</feature>
<protein>
    <submittedName>
        <fullName evidence="5">DNA-binding transcriptional regulator, MarR family</fullName>
    </submittedName>
</protein>
<dbReference type="AlphaFoldDB" id="A0A1H6FXQ0"/>
<dbReference type="GO" id="GO:0003677">
    <property type="term" value="F:DNA binding"/>
    <property type="evidence" value="ECO:0007669"/>
    <property type="project" value="UniProtKB-KW"/>
</dbReference>
<keyword evidence="6" id="KW-1185">Reference proteome</keyword>
<dbReference type="Proteomes" id="UP000222056">
    <property type="component" value="Unassembled WGS sequence"/>
</dbReference>
<evidence type="ECO:0000256" key="2">
    <source>
        <dbReference type="ARBA" id="ARBA00023125"/>
    </source>
</evidence>
<organism evidence="5 6">
    <name type="scientific">Thermoleophilum album</name>
    <dbReference type="NCBI Taxonomy" id="29539"/>
    <lineage>
        <taxon>Bacteria</taxon>
        <taxon>Bacillati</taxon>
        <taxon>Actinomycetota</taxon>
        <taxon>Thermoleophilia</taxon>
        <taxon>Thermoleophilales</taxon>
        <taxon>Thermoleophilaceae</taxon>
        <taxon>Thermoleophilum</taxon>
    </lineage>
</organism>
<dbReference type="InterPro" id="IPR023187">
    <property type="entry name" value="Tscrpt_reg_MarR-type_CS"/>
</dbReference>
<dbReference type="GO" id="GO:0003700">
    <property type="term" value="F:DNA-binding transcription factor activity"/>
    <property type="evidence" value="ECO:0007669"/>
    <property type="project" value="InterPro"/>
</dbReference>
<keyword evidence="1" id="KW-0805">Transcription regulation</keyword>